<name>A0A3Q3VVT1_MOLML</name>
<dbReference type="GO" id="GO:0005634">
    <property type="term" value="C:nucleus"/>
    <property type="evidence" value="ECO:0007669"/>
    <property type="project" value="UniProtKB-SubCell"/>
</dbReference>
<protein>
    <recommendedName>
        <fullName evidence="2">S100P-binding protein</fullName>
    </recommendedName>
</protein>
<evidence type="ECO:0000313" key="4">
    <source>
        <dbReference type="Ensembl" id="ENSMMOP00000003012.1"/>
    </source>
</evidence>
<dbReference type="PANTHER" id="PTHR14455:SF0">
    <property type="entry name" value="S100P-BINDING PROTEIN"/>
    <property type="match status" value="1"/>
</dbReference>
<keyword evidence="5" id="KW-1185">Reference proteome</keyword>
<dbReference type="AlphaFoldDB" id="A0A3Q3VVT1"/>
<evidence type="ECO:0000256" key="3">
    <source>
        <dbReference type="ARBA" id="ARBA00023242"/>
    </source>
</evidence>
<evidence type="ECO:0000313" key="5">
    <source>
        <dbReference type="Proteomes" id="UP000261620"/>
    </source>
</evidence>
<comment type="subcellular location">
    <subcellularLocation>
        <location evidence="1">Nucleus</location>
    </subcellularLocation>
</comment>
<organism evidence="4 5">
    <name type="scientific">Mola mola</name>
    <name type="common">Ocean sunfish</name>
    <name type="synonym">Tetraodon mola</name>
    <dbReference type="NCBI Taxonomy" id="94237"/>
    <lineage>
        <taxon>Eukaryota</taxon>
        <taxon>Metazoa</taxon>
        <taxon>Chordata</taxon>
        <taxon>Craniata</taxon>
        <taxon>Vertebrata</taxon>
        <taxon>Euteleostomi</taxon>
        <taxon>Actinopterygii</taxon>
        <taxon>Neopterygii</taxon>
        <taxon>Teleostei</taxon>
        <taxon>Neoteleostei</taxon>
        <taxon>Acanthomorphata</taxon>
        <taxon>Eupercaria</taxon>
        <taxon>Tetraodontiformes</taxon>
        <taxon>Molidae</taxon>
        <taxon>Mola</taxon>
    </lineage>
</organism>
<reference evidence="4" key="1">
    <citation type="submission" date="2025-08" db="UniProtKB">
        <authorList>
            <consortium name="Ensembl"/>
        </authorList>
    </citation>
    <scope>IDENTIFICATION</scope>
</reference>
<dbReference type="PANTHER" id="PTHR14455">
    <property type="entry name" value="ASKOPOS"/>
    <property type="match status" value="1"/>
</dbReference>
<dbReference type="InterPro" id="IPR026097">
    <property type="entry name" value="S100PBP"/>
</dbReference>
<dbReference type="Ensembl" id="ENSMMOT00000003058.1">
    <property type="protein sequence ID" value="ENSMMOP00000003012.1"/>
    <property type="gene ID" value="ENSMMOG00000002421.1"/>
</dbReference>
<dbReference type="GO" id="GO:0048306">
    <property type="term" value="F:calcium-dependent protein binding"/>
    <property type="evidence" value="ECO:0007669"/>
    <property type="project" value="InterPro"/>
</dbReference>
<accession>A0A3Q3VVT1</accession>
<dbReference type="STRING" id="94237.ENSMMOP00000003012"/>
<keyword evidence="3" id="KW-0539">Nucleus</keyword>
<evidence type="ECO:0000256" key="1">
    <source>
        <dbReference type="ARBA" id="ARBA00004123"/>
    </source>
</evidence>
<reference evidence="4" key="2">
    <citation type="submission" date="2025-09" db="UniProtKB">
        <authorList>
            <consortium name="Ensembl"/>
        </authorList>
    </citation>
    <scope>IDENTIFICATION</scope>
</reference>
<dbReference type="Proteomes" id="UP000261620">
    <property type="component" value="Unplaced"/>
</dbReference>
<proteinExistence type="predicted"/>
<sequence length="254" mass="29275">MFLFPTDMDKADKQSTYSRMFTYDQKASVHQSGNPFVSIKTEMNNCERKRKLEDSGLDESYKSPAKKAFRRQALSLDLGCVVDTPPAAPDPAITREMKQTLSSQLGPKHMNCRSLEERDTNWNLLCSLKCGKPQIAPKNPYLPTHSRKLFFMLKTLFAHGYCNIHFMFNLTFKKAFCVSEDVMTELQNLMNRVADQTPGNSSAQWQHPSDLTRSYQRRFGNLIPSIPLHEWQANNKAYKRFTMIPNTFKRSQVS</sequence>
<evidence type="ECO:0000256" key="2">
    <source>
        <dbReference type="ARBA" id="ARBA00020595"/>
    </source>
</evidence>